<evidence type="ECO:0000313" key="3">
    <source>
        <dbReference type="Proteomes" id="UP000247892"/>
    </source>
</evidence>
<comment type="caution">
    <text evidence="2">The sequence shown here is derived from an EMBL/GenBank/DDBJ whole genome shotgun (WGS) entry which is preliminary data.</text>
</comment>
<gene>
    <name evidence="2" type="ORF">BA062_05565</name>
</gene>
<reference evidence="2 3" key="1">
    <citation type="submission" date="2016-07" db="EMBL/GenBank/DDBJ databases">
        <title>Draft genome sequence of Prauserella sp. YIM 121212, isolated from alkaline soil.</title>
        <authorList>
            <person name="Ruckert C."/>
            <person name="Albersmeier A."/>
            <person name="Jiang C.-L."/>
            <person name="Jiang Y."/>
            <person name="Kalinowski J."/>
            <person name="Schneider O."/>
            <person name="Winkler A."/>
            <person name="Zotchev S.B."/>
        </authorList>
    </citation>
    <scope>NUCLEOTIDE SEQUENCE [LARGE SCALE GENOMIC DNA]</scope>
    <source>
        <strain evidence="2 3">YIM 121212</strain>
    </source>
</reference>
<keyword evidence="1" id="KW-1133">Transmembrane helix</keyword>
<keyword evidence="1" id="KW-0472">Membrane</keyword>
<keyword evidence="3" id="KW-1185">Reference proteome</keyword>
<proteinExistence type="predicted"/>
<dbReference type="AlphaFoldDB" id="A0A318LWL2"/>
<evidence type="ECO:0000256" key="1">
    <source>
        <dbReference type="SAM" id="Phobius"/>
    </source>
</evidence>
<accession>A0A318LWL2</accession>
<organism evidence="2 3">
    <name type="scientific">Prauserella flavalba</name>
    <dbReference type="NCBI Taxonomy" id="1477506"/>
    <lineage>
        <taxon>Bacteria</taxon>
        <taxon>Bacillati</taxon>
        <taxon>Actinomycetota</taxon>
        <taxon>Actinomycetes</taxon>
        <taxon>Pseudonocardiales</taxon>
        <taxon>Pseudonocardiaceae</taxon>
        <taxon>Prauserella</taxon>
    </lineage>
</organism>
<feature type="transmembrane region" description="Helical" evidence="1">
    <location>
        <begin position="41"/>
        <end position="63"/>
    </location>
</feature>
<protein>
    <submittedName>
        <fullName evidence="2">Uncharacterized protein</fullName>
    </submittedName>
</protein>
<dbReference type="EMBL" id="MASU01000002">
    <property type="protein sequence ID" value="PXY38181.1"/>
    <property type="molecule type" value="Genomic_DNA"/>
</dbReference>
<dbReference type="Proteomes" id="UP000247892">
    <property type="component" value="Unassembled WGS sequence"/>
</dbReference>
<feature type="transmembrane region" description="Helical" evidence="1">
    <location>
        <begin position="107"/>
        <end position="130"/>
    </location>
</feature>
<name>A0A318LWL2_9PSEU</name>
<keyword evidence="1" id="KW-0812">Transmembrane</keyword>
<evidence type="ECO:0000313" key="2">
    <source>
        <dbReference type="EMBL" id="PXY38181.1"/>
    </source>
</evidence>
<sequence>MLAALAGLVLTPAGLWALTYGGSRQFARMAENSQSADGQGVALIAGGAVLLLAVALLGVVSAAAPLTGGLLWGVVPGLLGLVSPGTVYDALGALPRWLELGVGTLTWVSLGAVLAVGTLLTGGGLACGLVRRGFSPDDGEA</sequence>
<feature type="transmembrane region" description="Helical" evidence="1">
    <location>
        <begin position="70"/>
        <end position="87"/>
    </location>
</feature>